<evidence type="ECO:0000313" key="5">
    <source>
        <dbReference type="Proteomes" id="UP000190080"/>
    </source>
</evidence>
<dbReference type="Gene3D" id="1.10.3730.20">
    <property type="match status" value="1"/>
</dbReference>
<feature type="transmembrane region" description="Helical" evidence="2">
    <location>
        <begin position="210"/>
        <end position="230"/>
    </location>
</feature>
<evidence type="ECO:0000256" key="1">
    <source>
        <dbReference type="ARBA" id="ARBA00007362"/>
    </source>
</evidence>
<dbReference type="AlphaFoldDB" id="A0A1V4IVR1"/>
<feature type="transmembrane region" description="Helical" evidence="2">
    <location>
        <begin position="147"/>
        <end position="167"/>
    </location>
</feature>
<feature type="transmembrane region" description="Helical" evidence="2">
    <location>
        <begin position="35"/>
        <end position="55"/>
    </location>
</feature>
<feature type="transmembrane region" description="Helical" evidence="2">
    <location>
        <begin position="242"/>
        <end position="260"/>
    </location>
</feature>
<feature type="transmembrane region" description="Helical" evidence="2">
    <location>
        <begin position="67"/>
        <end position="88"/>
    </location>
</feature>
<accession>A0A1V4IVR1</accession>
<keyword evidence="2" id="KW-1133">Transmembrane helix</keyword>
<name>A0A1V4IVR1_9CLOT</name>
<keyword evidence="5" id="KW-1185">Reference proteome</keyword>
<feature type="domain" description="EamA" evidence="3">
    <location>
        <begin position="148"/>
        <end position="282"/>
    </location>
</feature>
<gene>
    <name evidence="4" type="ORF">CLORY_09080</name>
</gene>
<dbReference type="InterPro" id="IPR037185">
    <property type="entry name" value="EmrE-like"/>
</dbReference>
<dbReference type="Pfam" id="PF00892">
    <property type="entry name" value="EamA"/>
    <property type="match status" value="2"/>
</dbReference>
<comment type="caution">
    <text evidence="4">The sequence shown here is derived from an EMBL/GenBank/DDBJ whole genome shotgun (WGS) entry which is preliminary data.</text>
</comment>
<sequence>MNNYKGIVYALLSSVAFGIMPILARVAYINGSNPTTVLVFRFIISTLVLFLYLKYIKIEISLKKEQIFLLLINTIGYTITTLALFISYNYLGAGLATTLHFIYPVVVCIVGFIFFKNKMSTRKIISLLLAATGIYLLAAFKNSTINVLGISLALFSGVAYGFTMIGLNLKPIRNLDNRVVTMYICFGSSIGTALYGLLNNSITLNFNFKAVICYLGISVISTIVSIILLLKATKIIGVSSSAILGTFEPIVSIFLGVLFLGERLSIVLLIGSVFILISTVILAKDRYEHS</sequence>
<dbReference type="PANTHER" id="PTHR22911">
    <property type="entry name" value="ACYL-MALONYL CONDENSING ENZYME-RELATED"/>
    <property type="match status" value="1"/>
</dbReference>
<dbReference type="PANTHER" id="PTHR22911:SF137">
    <property type="entry name" value="SOLUTE CARRIER FAMILY 35 MEMBER G2-RELATED"/>
    <property type="match status" value="1"/>
</dbReference>
<dbReference type="OrthoDB" id="9808556at2"/>
<evidence type="ECO:0000313" key="4">
    <source>
        <dbReference type="EMBL" id="OPJ64036.1"/>
    </source>
</evidence>
<keyword evidence="2" id="KW-0472">Membrane</keyword>
<protein>
    <submittedName>
        <fullName evidence="4">EamA-like transporter family protein</fullName>
    </submittedName>
</protein>
<dbReference type="STRING" id="1450648.CLORY_09080"/>
<evidence type="ECO:0000256" key="2">
    <source>
        <dbReference type="SAM" id="Phobius"/>
    </source>
</evidence>
<feature type="transmembrane region" description="Helical" evidence="2">
    <location>
        <begin position="94"/>
        <end position="115"/>
    </location>
</feature>
<evidence type="ECO:0000259" key="3">
    <source>
        <dbReference type="Pfam" id="PF00892"/>
    </source>
</evidence>
<feature type="transmembrane region" description="Helical" evidence="2">
    <location>
        <begin position="179"/>
        <end position="198"/>
    </location>
</feature>
<feature type="transmembrane region" description="Helical" evidence="2">
    <location>
        <begin position="124"/>
        <end position="141"/>
    </location>
</feature>
<dbReference type="Proteomes" id="UP000190080">
    <property type="component" value="Unassembled WGS sequence"/>
</dbReference>
<feature type="transmembrane region" description="Helical" evidence="2">
    <location>
        <begin position="7"/>
        <end position="29"/>
    </location>
</feature>
<keyword evidence="2" id="KW-0812">Transmembrane</keyword>
<feature type="transmembrane region" description="Helical" evidence="2">
    <location>
        <begin position="266"/>
        <end position="283"/>
    </location>
</feature>
<proteinExistence type="inferred from homology"/>
<dbReference type="RefSeq" id="WP_079422337.1">
    <property type="nucleotide sequence ID" value="NZ_MZGV01000006.1"/>
</dbReference>
<dbReference type="GO" id="GO:0016020">
    <property type="term" value="C:membrane"/>
    <property type="evidence" value="ECO:0007669"/>
    <property type="project" value="InterPro"/>
</dbReference>
<dbReference type="InterPro" id="IPR000620">
    <property type="entry name" value="EamA_dom"/>
</dbReference>
<feature type="domain" description="EamA" evidence="3">
    <location>
        <begin position="5"/>
        <end position="137"/>
    </location>
</feature>
<reference evidence="4 5" key="1">
    <citation type="submission" date="2017-03" db="EMBL/GenBank/DDBJ databases">
        <title>Genome sequence of Clostridium oryzae DSM 28571.</title>
        <authorList>
            <person name="Poehlein A."/>
            <person name="Daniel R."/>
        </authorList>
    </citation>
    <scope>NUCLEOTIDE SEQUENCE [LARGE SCALE GENOMIC DNA]</scope>
    <source>
        <strain evidence="4 5">DSM 28571</strain>
    </source>
</reference>
<comment type="similarity">
    <text evidence="1">Belongs to the EamA transporter family.</text>
</comment>
<dbReference type="SUPFAM" id="SSF103481">
    <property type="entry name" value="Multidrug resistance efflux transporter EmrE"/>
    <property type="match status" value="2"/>
</dbReference>
<dbReference type="EMBL" id="MZGV01000006">
    <property type="protein sequence ID" value="OPJ64036.1"/>
    <property type="molecule type" value="Genomic_DNA"/>
</dbReference>
<organism evidence="4 5">
    <name type="scientific">Clostridium oryzae</name>
    <dbReference type="NCBI Taxonomy" id="1450648"/>
    <lineage>
        <taxon>Bacteria</taxon>
        <taxon>Bacillati</taxon>
        <taxon>Bacillota</taxon>
        <taxon>Clostridia</taxon>
        <taxon>Eubacteriales</taxon>
        <taxon>Clostridiaceae</taxon>
        <taxon>Clostridium</taxon>
    </lineage>
</organism>